<dbReference type="Gene3D" id="3.40.720.10">
    <property type="entry name" value="Alkaline Phosphatase, subunit A"/>
    <property type="match status" value="1"/>
</dbReference>
<organism evidence="2 3">
    <name type="scientific">Paenibacillus piri</name>
    <dbReference type="NCBI Taxonomy" id="2547395"/>
    <lineage>
        <taxon>Bacteria</taxon>
        <taxon>Bacillati</taxon>
        <taxon>Bacillota</taxon>
        <taxon>Bacilli</taxon>
        <taxon>Bacillales</taxon>
        <taxon>Paenibacillaceae</taxon>
        <taxon>Paenibacillus</taxon>
    </lineage>
</organism>
<dbReference type="Gene3D" id="3.30.1120.10">
    <property type="match status" value="1"/>
</dbReference>
<feature type="domain" description="Sulfatase N-terminal" evidence="1">
    <location>
        <begin position="42"/>
        <end position="346"/>
    </location>
</feature>
<accession>A0A4R5KXK0</accession>
<keyword evidence="3" id="KW-1185">Reference proteome</keyword>
<dbReference type="InterPro" id="IPR017850">
    <property type="entry name" value="Alkaline_phosphatase_core_sf"/>
</dbReference>
<evidence type="ECO:0000259" key="1">
    <source>
        <dbReference type="Pfam" id="PF00884"/>
    </source>
</evidence>
<dbReference type="Proteomes" id="UP000295636">
    <property type="component" value="Unassembled WGS sequence"/>
</dbReference>
<name>A0A4R5KXK0_9BACL</name>
<evidence type="ECO:0000313" key="2">
    <source>
        <dbReference type="EMBL" id="TDF99807.1"/>
    </source>
</evidence>
<reference evidence="2 3" key="1">
    <citation type="submission" date="2019-03" db="EMBL/GenBank/DDBJ databases">
        <title>This is whole genome sequence of Paenibacillus sp MS74 strain.</title>
        <authorList>
            <person name="Trinh H.N."/>
        </authorList>
    </citation>
    <scope>NUCLEOTIDE SEQUENCE [LARGE SCALE GENOMIC DNA]</scope>
    <source>
        <strain evidence="2 3">MS74</strain>
    </source>
</reference>
<sequence>MRRCRTAIHSSRSGAGAGGRVERFRSAWRRCVPTGGRRPMKIVMVSLDTLRADRLGCCGYGKPTSPHLDKIASEGVLMERAYAADIPTEAAHSAIFTGCIGLTTGIVSHGSELAYLPKSVEWLPSKLKTAGFVTGAVDNLYNLKEWFARGYRYYINSSGKKRWIDGRTVNELALPWIREHKDDDFFLFLHYWDAHTPYLPPKDYIAPFYDKESDPYASGNTSMERAYSHPAYPFFKHHHYKRLGPVTDAAYISALYDAEIRYLDDRLRELDDCLSEAGIRDDTLLILFGDHGESLTEHDIYWDHCGLYEPTVHVPLIMRWPGRIPASRRVRGFVQHADLMPTLLEAIAAEAPAEIDGAALRPASEYDGRSLWPAIRGEAEGTLDEVYLSECAWQAARAVRNEQFKLIRNYDTGPFRRPAVELYDLQRDPEERYNAAEAFPQIAEAMERRLDAFVAGKLSGRPDPMMVQIREAQLPFRRRIESILGAVGLTWESWIANPQRERYDALEEALARKLE</sequence>
<dbReference type="OrthoDB" id="9762324at2"/>
<dbReference type="EMBL" id="SMRT01000002">
    <property type="protein sequence ID" value="TDF99807.1"/>
    <property type="molecule type" value="Genomic_DNA"/>
</dbReference>
<dbReference type="SUPFAM" id="SSF53649">
    <property type="entry name" value="Alkaline phosphatase-like"/>
    <property type="match status" value="1"/>
</dbReference>
<dbReference type="Pfam" id="PF00884">
    <property type="entry name" value="Sulfatase"/>
    <property type="match status" value="1"/>
</dbReference>
<evidence type="ECO:0000313" key="3">
    <source>
        <dbReference type="Proteomes" id="UP000295636"/>
    </source>
</evidence>
<gene>
    <name evidence="2" type="ORF">E1757_08320</name>
</gene>
<dbReference type="PANTHER" id="PTHR43751:SF3">
    <property type="entry name" value="SULFATASE N-TERMINAL DOMAIN-CONTAINING PROTEIN"/>
    <property type="match status" value="1"/>
</dbReference>
<dbReference type="AlphaFoldDB" id="A0A4R5KXK0"/>
<dbReference type="CDD" id="cd16148">
    <property type="entry name" value="sulfatase_like"/>
    <property type="match status" value="1"/>
</dbReference>
<comment type="caution">
    <text evidence="2">The sequence shown here is derived from an EMBL/GenBank/DDBJ whole genome shotgun (WGS) entry which is preliminary data.</text>
</comment>
<dbReference type="InterPro" id="IPR052701">
    <property type="entry name" value="GAG_Ulvan_Degrading_Sulfatases"/>
</dbReference>
<dbReference type="InterPro" id="IPR000917">
    <property type="entry name" value="Sulfatase_N"/>
</dbReference>
<proteinExistence type="predicted"/>
<dbReference type="PANTHER" id="PTHR43751">
    <property type="entry name" value="SULFATASE"/>
    <property type="match status" value="1"/>
</dbReference>
<protein>
    <submittedName>
        <fullName evidence="2">Sulfatase</fullName>
    </submittedName>
</protein>